<evidence type="ECO:0000256" key="1">
    <source>
        <dbReference type="ARBA" id="ARBA00006007"/>
    </source>
</evidence>
<dbReference type="PANTHER" id="PTHR21381">
    <property type="entry name" value="ZGC:162297"/>
    <property type="match status" value="1"/>
</dbReference>
<sequence>MSWRKEMFGSEKPIIAMLHLRAFPGDPLYKRTDTMKQVVEHARHDLHALQEGAGGVDGILFSNEFSLPYQCPVDPIAPAAMGRIIGELMSEITKPYGVDLESDPMAAIDLAAAVDAKFIRGTFTGAYAGDGGLNNTDIATTLRRKRELGLDDLRMLYFLNNESDEYLVERDVVDVAKSMIFCCKPDVLCISGAYAGQQANTDWITRVRTAANGTPVFCNTGCRADNIKEKLAISDGACVGTAFKVDGKFENLVDVNRVAEFMTQVQEYRKENE</sequence>
<dbReference type="Pfam" id="PF03437">
    <property type="entry name" value="BtpA"/>
    <property type="match status" value="1"/>
</dbReference>
<dbReference type="AlphaFoldDB" id="A0A926EPQ7"/>
<dbReference type="NCBIfam" id="TIGR00259">
    <property type="entry name" value="thylakoid_BtpA"/>
    <property type="match status" value="1"/>
</dbReference>
<dbReference type="PIRSF" id="PIRSF005956">
    <property type="entry name" value="BtpA"/>
    <property type="match status" value="1"/>
</dbReference>
<accession>A0A926EPQ7</accession>
<name>A0A926EPQ7_9FIRM</name>
<dbReference type="InterPro" id="IPR005137">
    <property type="entry name" value="BtpA"/>
</dbReference>
<evidence type="ECO:0000313" key="3">
    <source>
        <dbReference type="Proteomes" id="UP000623678"/>
    </source>
</evidence>
<comment type="similarity">
    <text evidence="1">Belongs to the BtpA family.</text>
</comment>
<dbReference type="Proteomes" id="UP000623678">
    <property type="component" value="Unassembled WGS sequence"/>
</dbReference>
<dbReference type="PANTHER" id="PTHR21381:SF3">
    <property type="entry name" value="SGC REGION PROTEIN SGCQ-RELATED"/>
    <property type="match status" value="1"/>
</dbReference>
<dbReference type="SUPFAM" id="SSF51366">
    <property type="entry name" value="Ribulose-phoshate binding barrel"/>
    <property type="match status" value="1"/>
</dbReference>
<dbReference type="InterPro" id="IPR011060">
    <property type="entry name" value="RibuloseP-bd_barrel"/>
</dbReference>
<organism evidence="2 3">
    <name type="scientific">Youxingia wuxianensis</name>
    <dbReference type="NCBI Taxonomy" id="2763678"/>
    <lineage>
        <taxon>Bacteria</taxon>
        <taxon>Bacillati</taxon>
        <taxon>Bacillota</taxon>
        <taxon>Clostridia</taxon>
        <taxon>Eubacteriales</taxon>
        <taxon>Oscillospiraceae</taxon>
        <taxon>Youxingia</taxon>
    </lineage>
</organism>
<gene>
    <name evidence="2" type="ORF">H8705_06100</name>
</gene>
<protein>
    <submittedName>
        <fullName evidence="2">BtpA/SgcQ family protein</fullName>
    </submittedName>
</protein>
<proteinExistence type="inferred from homology"/>
<dbReference type="EMBL" id="JACRTD010000004">
    <property type="protein sequence ID" value="MBC8585152.1"/>
    <property type="molecule type" value="Genomic_DNA"/>
</dbReference>
<evidence type="ECO:0000313" key="2">
    <source>
        <dbReference type="EMBL" id="MBC8585152.1"/>
    </source>
</evidence>
<comment type="caution">
    <text evidence="2">The sequence shown here is derived from an EMBL/GenBank/DDBJ whole genome shotgun (WGS) entry which is preliminary data.</text>
</comment>
<keyword evidence="3" id="KW-1185">Reference proteome</keyword>
<dbReference type="RefSeq" id="WP_262394943.1">
    <property type="nucleotide sequence ID" value="NZ_JACRTD010000004.1"/>
</dbReference>
<reference evidence="2" key="1">
    <citation type="submission" date="2020-08" db="EMBL/GenBank/DDBJ databases">
        <title>Genome public.</title>
        <authorList>
            <person name="Liu C."/>
            <person name="Sun Q."/>
        </authorList>
    </citation>
    <scope>NUCLEOTIDE SEQUENCE</scope>
    <source>
        <strain evidence="2">NSJ-64</strain>
    </source>
</reference>